<dbReference type="Pfam" id="PF01068">
    <property type="entry name" value="DNA_ligase_A_M"/>
    <property type="match status" value="1"/>
</dbReference>
<dbReference type="GO" id="GO:0003910">
    <property type="term" value="F:DNA ligase (ATP) activity"/>
    <property type="evidence" value="ECO:0007669"/>
    <property type="project" value="InterPro"/>
</dbReference>
<reference evidence="4 5" key="1">
    <citation type="submission" date="2023-03" db="EMBL/GenBank/DDBJ databases">
        <title>High-quality genome of Scylla paramamosain provides insights in environmental adaptation.</title>
        <authorList>
            <person name="Zhang L."/>
        </authorList>
    </citation>
    <scope>NUCLEOTIDE SEQUENCE [LARGE SCALE GENOMIC DNA]</scope>
    <source>
        <strain evidence="4">LZ_2023a</strain>
        <tissue evidence="4">Muscle</tissue>
    </source>
</reference>
<dbReference type="PANTHER" id="PTHR45674">
    <property type="entry name" value="DNA LIGASE 1/3 FAMILY MEMBER"/>
    <property type="match status" value="1"/>
</dbReference>
<dbReference type="Gene3D" id="2.40.50.140">
    <property type="entry name" value="Nucleic acid-binding proteins"/>
    <property type="match status" value="1"/>
</dbReference>
<protein>
    <recommendedName>
        <fullName evidence="3">ATP-dependent DNA ligase family profile domain-containing protein</fullName>
    </recommendedName>
</protein>
<dbReference type="GO" id="GO:0006302">
    <property type="term" value="P:double-strand break repair"/>
    <property type="evidence" value="ECO:0007669"/>
    <property type="project" value="TreeGrafter"/>
</dbReference>
<dbReference type="AlphaFoldDB" id="A0AAW0SAU6"/>
<dbReference type="InterPro" id="IPR012310">
    <property type="entry name" value="DNA_ligase_ATP-dep_cent"/>
</dbReference>
<dbReference type="Gene3D" id="3.30.470.30">
    <property type="entry name" value="DNA ligase/mRNA capping enzyme"/>
    <property type="match status" value="1"/>
</dbReference>
<dbReference type="GO" id="GO:0006273">
    <property type="term" value="P:lagging strand elongation"/>
    <property type="evidence" value="ECO:0007669"/>
    <property type="project" value="TreeGrafter"/>
</dbReference>
<organism evidence="4 5">
    <name type="scientific">Scylla paramamosain</name>
    <name type="common">Mud crab</name>
    <dbReference type="NCBI Taxonomy" id="85552"/>
    <lineage>
        <taxon>Eukaryota</taxon>
        <taxon>Metazoa</taxon>
        <taxon>Ecdysozoa</taxon>
        <taxon>Arthropoda</taxon>
        <taxon>Crustacea</taxon>
        <taxon>Multicrustacea</taxon>
        <taxon>Malacostraca</taxon>
        <taxon>Eumalacostraca</taxon>
        <taxon>Eucarida</taxon>
        <taxon>Decapoda</taxon>
        <taxon>Pleocyemata</taxon>
        <taxon>Brachyura</taxon>
        <taxon>Eubrachyura</taxon>
        <taxon>Portunoidea</taxon>
        <taxon>Portunidae</taxon>
        <taxon>Portuninae</taxon>
        <taxon>Scylla</taxon>
    </lineage>
</organism>
<dbReference type="Proteomes" id="UP001487740">
    <property type="component" value="Unassembled WGS sequence"/>
</dbReference>
<keyword evidence="5" id="KW-1185">Reference proteome</keyword>
<sequence>MLMVCKKSGKPLPFGTLGKNKREDVADSANNCLYIFDVLLYNNENMLNKSLSDRRALLECVMIKQKNRVVLFELMKIENGKEELDGMLERVSEGGLEGLMVKDVKGQYKPGKRHWLKIKMDYLNEGAMVVLGDWYGKGRKGRLLSTFLMGCLDKRTDEWKTMTKLHAVLDNATLERLQGEMKAIMVKNGKEEERSFKLVKSLAMKPDYIVNDQKKVPVRELTGTEFTKDVTGGGGGNETTNYSANGISVKFPRTTREREETQIGKQSLAWKSWRGCKRLLRPSPSVVCGGSSETQGQFIGGGFREKIIIIVVVKCRQKLSPVSMSIHDFFFRSYPYNLIYW</sequence>
<evidence type="ECO:0000256" key="1">
    <source>
        <dbReference type="ARBA" id="ARBA00007572"/>
    </source>
</evidence>
<evidence type="ECO:0000259" key="3">
    <source>
        <dbReference type="PROSITE" id="PS50160"/>
    </source>
</evidence>
<dbReference type="EMBL" id="JARAKH010006380">
    <property type="protein sequence ID" value="KAK8371996.1"/>
    <property type="molecule type" value="Genomic_DNA"/>
</dbReference>
<dbReference type="PROSITE" id="PS50160">
    <property type="entry name" value="DNA_LIGASE_A3"/>
    <property type="match status" value="1"/>
</dbReference>
<evidence type="ECO:0000313" key="4">
    <source>
        <dbReference type="EMBL" id="KAK8371996.1"/>
    </source>
</evidence>
<dbReference type="GO" id="GO:0006310">
    <property type="term" value="P:DNA recombination"/>
    <property type="evidence" value="ECO:0007669"/>
    <property type="project" value="InterPro"/>
</dbReference>
<dbReference type="PANTHER" id="PTHR45674:SF9">
    <property type="entry name" value="DNA LIGASE 3"/>
    <property type="match status" value="1"/>
</dbReference>
<keyword evidence="2" id="KW-0436">Ligase</keyword>
<dbReference type="InterPro" id="IPR012340">
    <property type="entry name" value="NA-bd_OB-fold"/>
</dbReference>
<proteinExistence type="inferred from homology"/>
<evidence type="ECO:0000313" key="5">
    <source>
        <dbReference type="Proteomes" id="UP001487740"/>
    </source>
</evidence>
<comment type="caution">
    <text evidence="4">The sequence shown here is derived from an EMBL/GenBank/DDBJ whole genome shotgun (WGS) entry which is preliminary data.</text>
</comment>
<evidence type="ECO:0000256" key="2">
    <source>
        <dbReference type="ARBA" id="ARBA00022598"/>
    </source>
</evidence>
<dbReference type="GO" id="GO:0070421">
    <property type="term" value="C:DNA ligase III-XRCC1 complex"/>
    <property type="evidence" value="ECO:0007669"/>
    <property type="project" value="TreeGrafter"/>
</dbReference>
<accession>A0AAW0SAU6</accession>
<dbReference type="SUPFAM" id="SSF50249">
    <property type="entry name" value="Nucleic acid-binding proteins"/>
    <property type="match status" value="1"/>
</dbReference>
<gene>
    <name evidence="4" type="ORF">O3P69_014202</name>
</gene>
<dbReference type="Gene3D" id="3.30.1490.70">
    <property type="match status" value="1"/>
</dbReference>
<comment type="similarity">
    <text evidence="1">Belongs to the ATP-dependent DNA ligase family.</text>
</comment>
<dbReference type="GO" id="GO:0005524">
    <property type="term" value="F:ATP binding"/>
    <property type="evidence" value="ECO:0007669"/>
    <property type="project" value="InterPro"/>
</dbReference>
<name>A0AAW0SAU6_SCYPA</name>
<dbReference type="PROSITE" id="PS00333">
    <property type="entry name" value="DNA_LIGASE_A2"/>
    <property type="match status" value="1"/>
</dbReference>
<dbReference type="InterPro" id="IPR016059">
    <property type="entry name" value="DNA_ligase_ATP-dep_CS"/>
</dbReference>
<dbReference type="InterPro" id="IPR050191">
    <property type="entry name" value="ATP-dep_DNA_ligase"/>
</dbReference>
<feature type="domain" description="ATP-dependent DNA ligase family profile" evidence="3">
    <location>
        <begin position="24"/>
        <end position="153"/>
    </location>
</feature>
<dbReference type="SUPFAM" id="SSF56091">
    <property type="entry name" value="DNA ligase/mRNA capping enzyme, catalytic domain"/>
    <property type="match status" value="1"/>
</dbReference>